<evidence type="ECO:0000313" key="4">
    <source>
        <dbReference type="Proteomes" id="UP001335325"/>
    </source>
</evidence>
<dbReference type="RefSeq" id="WP_326753962.1">
    <property type="nucleotide sequence ID" value="NZ_CP109134.1"/>
</dbReference>
<organism evidence="3 4">
    <name type="scientific">Streptomyces hirsutus</name>
    <dbReference type="NCBI Taxonomy" id="35620"/>
    <lineage>
        <taxon>Bacteria</taxon>
        <taxon>Bacillati</taxon>
        <taxon>Actinomycetota</taxon>
        <taxon>Actinomycetes</taxon>
        <taxon>Kitasatosporales</taxon>
        <taxon>Streptomycetaceae</taxon>
        <taxon>Streptomyces</taxon>
    </lineage>
</organism>
<keyword evidence="2" id="KW-0472">Membrane</keyword>
<accession>A0ABZ1GRN7</accession>
<dbReference type="Proteomes" id="UP001335325">
    <property type="component" value="Chromosome"/>
</dbReference>
<protein>
    <submittedName>
        <fullName evidence="3">Uncharacterized protein</fullName>
    </submittedName>
</protein>
<feature type="compositionally biased region" description="Acidic residues" evidence="1">
    <location>
        <begin position="73"/>
        <end position="82"/>
    </location>
</feature>
<sequence>MAEIAHTCPHCGHGIGRLMRVKGEGVSNCANCHKSDWARRFPFPESEADRVQREAREARRQELEAIRLTSSPSDEETDDDELVDHNGFTPTERRQREQEELVQRVRDEESMKWAKGIVIGFVALLLLILWSRAGGDERGNPNEPTCQYAGRSMDCW</sequence>
<keyword evidence="2" id="KW-0812">Transmembrane</keyword>
<proteinExistence type="predicted"/>
<feature type="region of interest" description="Disordered" evidence="1">
    <location>
        <begin position="136"/>
        <end position="156"/>
    </location>
</feature>
<evidence type="ECO:0000256" key="1">
    <source>
        <dbReference type="SAM" id="MobiDB-lite"/>
    </source>
</evidence>
<feature type="compositionally biased region" description="Basic and acidic residues" evidence="1">
    <location>
        <begin position="91"/>
        <end position="100"/>
    </location>
</feature>
<dbReference type="GeneID" id="91545116"/>
<feature type="compositionally biased region" description="Basic and acidic residues" evidence="1">
    <location>
        <begin position="48"/>
        <end position="65"/>
    </location>
</feature>
<feature type="region of interest" description="Disordered" evidence="1">
    <location>
        <begin position="48"/>
        <end position="100"/>
    </location>
</feature>
<evidence type="ECO:0000313" key="3">
    <source>
        <dbReference type="EMBL" id="WSD07982.1"/>
    </source>
</evidence>
<keyword evidence="4" id="KW-1185">Reference proteome</keyword>
<gene>
    <name evidence="3" type="ORF">OIE73_21075</name>
</gene>
<evidence type="ECO:0000256" key="2">
    <source>
        <dbReference type="SAM" id="Phobius"/>
    </source>
</evidence>
<dbReference type="EMBL" id="CP109134">
    <property type="protein sequence ID" value="WSD07982.1"/>
    <property type="molecule type" value="Genomic_DNA"/>
</dbReference>
<reference evidence="3 4" key="1">
    <citation type="submission" date="2022-10" db="EMBL/GenBank/DDBJ databases">
        <title>The complete genomes of actinobacterial strains from the NBC collection.</title>
        <authorList>
            <person name="Joergensen T.S."/>
            <person name="Alvarez Arevalo M."/>
            <person name="Sterndorff E.B."/>
            <person name="Faurdal D."/>
            <person name="Vuksanovic O."/>
            <person name="Mourched A.-S."/>
            <person name="Charusanti P."/>
            <person name="Shaw S."/>
            <person name="Blin K."/>
            <person name="Weber T."/>
        </authorList>
    </citation>
    <scope>NUCLEOTIDE SEQUENCE [LARGE SCALE GENOMIC DNA]</scope>
    <source>
        <strain evidence="3 4">NBC 01753</strain>
    </source>
</reference>
<feature type="transmembrane region" description="Helical" evidence="2">
    <location>
        <begin position="113"/>
        <end position="131"/>
    </location>
</feature>
<name>A0ABZ1GRN7_9ACTN</name>
<keyword evidence="2" id="KW-1133">Transmembrane helix</keyword>